<evidence type="ECO:0008006" key="4">
    <source>
        <dbReference type="Google" id="ProtNLM"/>
    </source>
</evidence>
<evidence type="ECO:0000313" key="2">
    <source>
        <dbReference type="EMBL" id="KAK7302550.1"/>
    </source>
</evidence>
<keyword evidence="1" id="KW-0472">Membrane</keyword>
<keyword evidence="1" id="KW-0812">Transmembrane</keyword>
<keyword evidence="1" id="KW-1133">Transmembrane helix</keyword>
<protein>
    <recommendedName>
        <fullName evidence="4">Transmembrane protein</fullName>
    </recommendedName>
</protein>
<dbReference type="Proteomes" id="UP001359559">
    <property type="component" value="Unassembled WGS sequence"/>
</dbReference>
<accession>A0AAN9JNI5</accession>
<dbReference type="AlphaFoldDB" id="A0AAN9JNI5"/>
<feature type="transmembrane region" description="Helical" evidence="1">
    <location>
        <begin position="25"/>
        <end position="48"/>
    </location>
</feature>
<name>A0AAN9JNI5_CLITE</name>
<evidence type="ECO:0000256" key="1">
    <source>
        <dbReference type="SAM" id="Phobius"/>
    </source>
</evidence>
<evidence type="ECO:0000313" key="3">
    <source>
        <dbReference type="Proteomes" id="UP001359559"/>
    </source>
</evidence>
<dbReference type="EMBL" id="JAYKXN010000003">
    <property type="protein sequence ID" value="KAK7302550.1"/>
    <property type="molecule type" value="Genomic_DNA"/>
</dbReference>
<keyword evidence="3" id="KW-1185">Reference proteome</keyword>
<gene>
    <name evidence="2" type="ORF">RJT34_13442</name>
</gene>
<organism evidence="2 3">
    <name type="scientific">Clitoria ternatea</name>
    <name type="common">Butterfly pea</name>
    <dbReference type="NCBI Taxonomy" id="43366"/>
    <lineage>
        <taxon>Eukaryota</taxon>
        <taxon>Viridiplantae</taxon>
        <taxon>Streptophyta</taxon>
        <taxon>Embryophyta</taxon>
        <taxon>Tracheophyta</taxon>
        <taxon>Spermatophyta</taxon>
        <taxon>Magnoliopsida</taxon>
        <taxon>eudicotyledons</taxon>
        <taxon>Gunneridae</taxon>
        <taxon>Pentapetalae</taxon>
        <taxon>rosids</taxon>
        <taxon>fabids</taxon>
        <taxon>Fabales</taxon>
        <taxon>Fabaceae</taxon>
        <taxon>Papilionoideae</taxon>
        <taxon>50 kb inversion clade</taxon>
        <taxon>NPAAA clade</taxon>
        <taxon>indigoferoid/millettioid clade</taxon>
        <taxon>Phaseoleae</taxon>
        <taxon>Clitoria</taxon>
    </lineage>
</organism>
<reference evidence="2 3" key="1">
    <citation type="submission" date="2024-01" db="EMBL/GenBank/DDBJ databases">
        <title>The genomes of 5 underutilized Papilionoideae crops provide insights into root nodulation and disease resistance.</title>
        <authorList>
            <person name="Yuan L."/>
        </authorList>
    </citation>
    <scope>NUCLEOTIDE SEQUENCE [LARGE SCALE GENOMIC DNA]</scope>
    <source>
        <strain evidence="2">LY-2023</strain>
        <tissue evidence="2">Leaf</tissue>
    </source>
</reference>
<proteinExistence type="predicted"/>
<comment type="caution">
    <text evidence="2">The sequence shown here is derived from an EMBL/GenBank/DDBJ whole genome shotgun (WGS) entry which is preliminary data.</text>
</comment>
<sequence length="68" mass="7588">MKTLYEVVPSDDVSFLVCGNSWNPFSLLITPLSATVAANIFWVCYFHLKVPIVTINMTKGPDLGIDFH</sequence>